<feature type="compositionally biased region" description="Basic and acidic residues" evidence="1">
    <location>
        <begin position="312"/>
        <end position="328"/>
    </location>
</feature>
<keyword evidence="2" id="KW-0436">Ligase</keyword>
<feature type="compositionally biased region" description="Basic residues" evidence="1">
    <location>
        <begin position="118"/>
        <end position="127"/>
    </location>
</feature>
<feature type="compositionally biased region" description="Basic and acidic residues" evidence="1">
    <location>
        <begin position="393"/>
        <end position="402"/>
    </location>
</feature>
<organism evidence="2">
    <name type="scientific">uncultured Solirubrobacteraceae bacterium</name>
    <dbReference type="NCBI Taxonomy" id="1162706"/>
    <lineage>
        <taxon>Bacteria</taxon>
        <taxon>Bacillati</taxon>
        <taxon>Actinomycetota</taxon>
        <taxon>Thermoleophilia</taxon>
        <taxon>Solirubrobacterales</taxon>
        <taxon>Solirubrobacteraceae</taxon>
        <taxon>environmental samples</taxon>
    </lineage>
</organism>
<dbReference type="GO" id="GO:0004775">
    <property type="term" value="F:succinate-CoA ligase (ADP-forming) activity"/>
    <property type="evidence" value="ECO:0007669"/>
    <property type="project" value="UniProtKB-EC"/>
</dbReference>
<evidence type="ECO:0000313" key="2">
    <source>
        <dbReference type="EMBL" id="CAA9498099.1"/>
    </source>
</evidence>
<accession>A0A6J4SND4</accession>
<dbReference type="EMBL" id="CADCVS010000234">
    <property type="protein sequence ID" value="CAA9498099.1"/>
    <property type="molecule type" value="Genomic_DNA"/>
</dbReference>
<proteinExistence type="predicted"/>
<gene>
    <name evidence="2" type="ORF">AVDCRST_MAG30-1748</name>
</gene>
<feature type="compositionally biased region" description="Basic residues" evidence="1">
    <location>
        <begin position="241"/>
        <end position="290"/>
    </location>
</feature>
<feature type="non-terminal residue" evidence="2">
    <location>
        <position position="402"/>
    </location>
</feature>
<evidence type="ECO:0000256" key="1">
    <source>
        <dbReference type="SAM" id="MobiDB-lite"/>
    </source>
</evidence>
<dbReference type="EC" id="6.2.1.5" evidence="2"/>
<reference evidence="2" key="1">
    <citation type="submission" date="2020-02" db="EMBL/GenBank/DDBJ databases">
        <authorList>
            <person name="Meier V. D."/>
        </authorList>
    </citation>
    <scope>NUCLEOTIDE SEQUENCE</scope>
    <source>
        <strain evidence="2">AVDCRST_MAG30</strain>
    </source>
</reference>
<feature type="compositionally biased region" description="Basic residues" evidence="1">
    <location>
        <begin position="329"/>
        <end position="339"/>
    </location>
</feature>
<feature type="non-terminal residue" evidence="2">
    <location>
        <position position="1"/>
    </location>
</feature>
<sequence length="402" mass="46241">ALLRVRIPPDRGQGGHPGVAARLRDDPPGRPPHRRGDRRPHGDQVPGPHGRPHEGRRRQVRRHARRGRGPRPRHPRARDQRPHAARRARRLPGPGQAGVLRRRGVGRHPQAAGDALLRHGRHRHRGGRRDPPRPRRPRPLLEHPPAVGLPRQAGHRRDRRHRQGPPARHADPLPAGQAVRRERHDAGGDQPARRARGRHVRRRRRAHGHGERGAPAPEGAPGRARRRRRGDPPGARGDRVRARRRGGRRHGPPRRGRQRHRVQRQPRPRHRRGRRLAHAVRRGPRPRRQPRQLLRDRRQPVRPQGGGPRQARPPEARRRQDRRDDVHRLQHPRRHRRPRRDQGVHRARDGPGGEDRDLPHPGRLGGGGLQDPREVRRRVRRPVGVHARGGAARRREDRSGSL</sequence>
<dbReference type="AlphaFoldDB" id="A0A6J4SND4"/>
<feature type="region of interest" description="Disordered" evidence="1">
    <location>
        <begin position="1"/>
        <end position="402"/>
    </location>
</feature>
<feature type="compositionally biased region" description="Basic and acidic residues" evidence="1">
    <location>
        <begin position="340"/>
        <end position="360"/>
    </location>
</feature>
<protein>
    <submittedName>
        <fullName evidence="2">Succinyl-CoA ligase [ADP-forming] beta chain</fullName>
        <ecNumber evidence="2">6.2.1.5</ecNumber>
    </submittedName>
</protein>
<name>A0A6J4SND4_9ACTN</name>
<feature type="compositionally biased region" description="Low complexity" evidence="1">
    <location>
        <begin position="213"/>
        <end position="222"/>
    </location>
</feature>
<feature type="compositionally biased region" description="Basic residues" evidence="1">
    <location>
        <begin position="193"/>
        <end position="207"/>
    </location>
</feature>
<feature type="compositionally biased region" description="Basic residues" evidence="1">
    <location>
        <begin position="54"/>
        <end position="76"/>
    </location>
</feature>
<feature type="compositionally biased region" description="Basic residues" evidence="1">
    <location>
        <begin position="153"/>
        <end position="163"/>
    </location>
</feature>